<comment type="function">
    <text evidence="11">Cysteine protease that plays a key role in autophagy by mediating both proteolytic activation and delipidation of ATG8 family proteins.</text>
</comment>
<keyword evidence="7" id="KW-0788">Thiol protease</keyword>
<dbReference type="Proteomes" id="UP001174909">
    <property type="component" value="Unassembled WGS sequence"/>
</dbReference>
<organism evidence="14 15">
    <name type="scientific">Geodia barretti</name>
    <name type="common">Barrett's horny sponge</name>
    <dbReference type="NCBI Taxonomy" id="519541"/>
    <lineage>
        <taxon>Eukaryota</taxon>
        <taxon>Metazoa</taxon>
        <taxon>Porifera</taxon>
        <taxon>Demospongiae</taxon>
        <taxon>Heteroscleromorpha</taxon>
        <taxon>Tetractinellida</taxon>
        <taxon>Astrophorina</taxon>
        <taxon>Geodiidae</taxon>
        <taxon>Geodia</taxon>
    </lineage>
</organism>
<dbReference type="GO" id="GO:0016485">
    <property type="term" value="P:protein processing"/>
    <property type="evidence" value="ECO:0007669"/>
    <property type="project" value="TreeGrafter"/>
</dbReference>
<evidence type="ECO:0000256" key="11">
    <source>
        <dbReference type="RuleBase" id="RU363115"/>
    </source>
</evidence>
<evidence type="ECO:0000313" key="15">
    <source>
        <dbReference type="Proteomes" id="UP001174909"/>
    </source>
</evidence>
<dbReference type="GO" id="GO:0000423">
    <property type="term" value="P:mitophagy"/>
    <property type="evidence" value="ECO:0007669"/>
    <property type="project" value="TreeGrafter"/>
</dbReference>
<reference evidence="14" key="1">
    <citation type="submission" date="2023-03" db="EMBL/GenBank/DDBJ databases">
        <authorList>
            <person name="Steffen K."/>
            <person name="Cardenas P."/>
        </authorList>
    </citation>
    <scope>NUCLEOTIDE SEQUENCE</scope>
</reference>
<evidence type="ECO:0000256" key="5">
    <source>
        <dbReference type="ARBA" id="ARBA00022670"/>
    </source>
</evidence>
<evidence type="ECO:0000256" key="2">
    <source>
        <dbReference type="ARBA" id="ARBA00010958"/>
    </source>
</evidence>
<comment type="catalytic activity">
    <reaction evidence="10">
        <text>[protein]-C-terminal L-amino acid-glycyl-phosphatidylethanolamide + H2O = [protein]-C-terminal L-amino acid-glycine + a 1,2-diacyl-sn-glycero-3-phosphoethanolamine</text>
        <dbReference type="Rhea" id="RHEA:67548"/>
        <dbReference type="Rhea" id="RHEA-COMP:17323"/>
        <dbReference type="Rhea" id="RHEA-COMP:17324"/>
        <dbReference type="ChEBI" id="CHEBI:15377"/>
        <dbReference type="ChEBI" id="CHEBI:64612"/>
        <dbReference type="ChEBI" id="CHEBI:172940"/>
        <dbReference type="ChEBI" id="CHEBI:172941"/>
    </reaction>
    <physiologicalReaction direction="left-to-right" evidence="10">
        <dbReference type="Rhea" id="RHEA:67549"/>
    </physiologicalReaction>
</comment>
<evidence type="ECO:0000256" key="3">
    <source>
        <dbReference type="ARBA" id="ARBA00022448"/>
    </source>
</evidence>
<dbReference type="InterPro" id="IPR046792">
    <property type="entry name" value="Peptidase_C54_cat"/>
</dbReference>
<comment type="subcellular location">
    <subcellularLocation>
        <location evidence="1 11">Cytoplasm</location>
    </subcellularLocation>
</comment>
<dbReference type="GO" id="GO:0019786">
    <property type="term" value="F:protein-phosphatidylethanolamide deconjugating activity"/>
    <property type="evidence" value="ECO:0007669"/>
    <property type="project" value="InterPro"/>
</dbReference>
<protein>
    <recommendedName>
        <fullName evidence="11">Cysteine protease</fullName>
        <ecNumber evidence="11">3.4.22.-</ecNumber>
    </recommendedName>
</protein>
<keyword evidence="6 11" id="KW-0378">Hydrolase</keyword>
<dbReference type="GO" id="GO:0004197">
    <property type="term" value="F:cysteine-type endopeptidase activity"/>
    <property type="evidence" value="ECO:0007669"/>
    <property type="project" value="TreeGrafter"/>
</dbReference>
<evidence type="ECO:0000313" key="14">
    <source>
        <dbReference type="EMBL" id="CAI8047089.1"/>
    </source>
</evidence>
<accession>A0AA35TG51</accession>
<keyword evidence="9 11" id="KW-0072">Autophagy</keyword>
<dbReference type="InterPro" id="IPR038765">
    <property type="entry name" value="Papain-like_cys_pep_sf"/>
</dbReference>
<dbReference type="PANTHER" id="PTHR22624:SF52">
    <property type="entry name" value="CYSTEINE PROTEASE"/>
    <property type="match status" value="1"/>
</dbReference>
<dbReference type="AlphaFoldDB" id="A0AA35TG51"/>
<name>A0AA35TG51_GEOBA</name>
<dbReference type="EC" id="3.4.22.-" evidence="11"/>
<keyword evidence="3" id="KW-0813">Transport</keyword>
<dbReference type="GO" id="GO:0034727">
    <property type="term" value="P:piecemeal microautophagy of the nucleus"/>
    <property type="evidence" value="ECO:0007669"/>
    <property type="project" value="TreeGrafter"/>
</dbReference>
<feature type="compositionally biased region" description="Polar residues" evidence="12">
    <location>
        <begin position="466"/>
        <end position="483"/>
    </location>
</feature>
<sequence length="483" mass="54054">MAARYGEGDGGSSHDRRTVRRTVSVNDAVPLKSRLYSAWYRFRYGWQFQSSIPLDKSPVWLLGRCYHAEDPLELSDELGKEGVPPHIVQLMDHYSSLTWMTYRTHFPPISDTLLTTDCGWGCMVRSGQMLLATALHYHLLNRDWRLSTSTERDRATHAQILSWFADSPQKLCPFSLHSLMRQAEVQGYRPGDWYGPSQIASIMTRCLEIAKNEHPNLRNLSVYLARDCTVYVKDVERLFEINDGGSLLLLVPIRLGGESLNPIYIPCVQNLLSLDHCIGIIGGKPKHSVYFVGFQDDKLLNLDPHFCQLAVSINSSDFDIRSYHCRSPRKLTASKMDPSCTIGFFCHSREEFHVLRRKTEPVLAPPKQKGVYPFFTFADMSMGDVITDSALGQLDISTLGSGSSHQSHNTGDSRSLGADYSDDEFLVVECRTNAAGTLTASLLAPVSPHQVRRDGETTEDGGSKMQHITLNGSNSTCADNLKT</sequence>
<evidence type="ECO:0000256" key="1">
    <source>
        <dbReference type="ARBA" id="ARBA00004496"/>
    </source>
</evidence>
<dbReference type="InterPro" id="IPR005078">
    <property type="entry name" value="Peptidase_C54"/>
</dbReference>
<dbReference type="PANTHER" id="PTHR22624">
    <property type="entry name" value="CYSTEINE PROTEASE ATG4"/>
    <property type="match status" value="1"/>
</dbReference>
<dbReference type="GO" id="GO:0015031">
    <property type="term" value="P:protein transport"/>
    <property type="evidence" value="ECO:0007669"/>
    <property type="project" value="UniProtKB-KW"/>
</dbReference>
<feature type="domain" description="Peptidase C54 catalytic" evidence="13">
    <location>
        <begin position="90"/>
        <end position="356"/>
    </location>
</feature>
<evidence type="ECO:0000256" key="4">
    <source>
        <dbReference type="ARBA" id="ARBA00022490"/>
    </source>
</evidence>
<dbReference type="GO" id="GO:0000045">
    <property type="term" value="P:autophagosome assembly"/>
    <property type="evidence" value="ECO:0007669"/>
    <property type="project" value="TreeGrafter"/>
</dbReference>
<comment type="caution">
    <text evidence="14">The sequence shown here is derived from an EMBL/GenBank/DDBJ whole genome shotgun (WGS) entry which is preliminary data.</text>
</comment>
<keyword evidence="15" id="KW-1185">Reference proteome</keyword>
<comment type="similarity">
    <text evidence="2 11">Belongs to the peptidase C54 family.</text>
</comment>
<proteinExistence type="inferred from homology"/>
<evidence type="ECO:0000256" key="9">
    <source>
        <dbReference type="ARBA" id="ARBA00023006"/>
    </source>
</evidence>
<dbReference type="GO" id="GO:0035973">
    <property type="term" value="P:aggrephagy"/>
    <property type="evidence" value="ECO:0007669"/>
    <property type="project" value="TreeGrafter"/>
</dbReference>
<evidence type="ECO:0000259" key="13">
    <source>
        <dbReference type="Pfam" id="PF03416"/>
    </source>
</evidence>
<keyword evidence="8 11" id="KW-0653">Protein transport</keyword>
<dbReference type="GO" id="GO:0005737">
    <property type="term" value="C:cytoplasm"/>
    <property type="evidence" value="ECO:0007669"/>
    <property type="project" value="UniProtKB-SubCell"/>
</dbReference>
<gene>
    <name evidence="14" type="ORF">GBAR_LOCUS26019</name>
</gene>
<evidence type="ECO:0000256" key="12">
    <source>
        <dbReference type="SAM" id="MobiDB-lite"/>
    </source>
</evidence>
<dbReference type="SUPFAM" id="SSF54001">
    <property type="entry name" value="Cysteine proteinases"/>
    <property type="match status" value="1"/>
</dbReference>
<evidence type="ECO:0000256" key="6">
    <source>
        <dbReference type="ARBA" id="ARBA00022801"/>
    </source>
</evidence>
<feature type="region of interest" description="Disordered" evidence="12">
    <location>
        <begin position="446"/>
        <end position="483"/>
    </location>
</feature>
<evidence type="ECO:0000256" key="10">
    <source>
        <dbReference type="ARBA" id="ARBA00029362"/>
    </source>
</evidence>
<keyword evidence="4 11" id="KW-0963">Cytoplasm</keyword>
<dbReference type="Pfam" id="PF03416">
    <property type="entry name" value="Peptidase_C54"/>
    <property type="match status" value="1"/>
</dbReference>
<dbReference type="EMBL" id="CASHTH010003606">
    <property type="protein sequence ID" value="CAI8047089.1"/>
    <property type="molecule type" value="Genomic_DNA"/>
</dbReference>
<evidence type="ECO:0000256" key="7">
    <source>
        <dbReference type="ARBA" id="ARBA00022807"/>
    </source>
</evidence>
<evidence type="ECO:0000256" key="8">
    <source>
        <dbReference type="ARBA" id="ARBA00022927"/>
    </source>
</evidence>
<keyword evidence="5 11" id="KW-0645">Protease</keyword>